<accession>A0ABY6B1I8</accession>
<reference evidence="2" key="1">
    <citation type="submission" date="2022-10" db="EMBL/GenBank/DDBJ databases">
        <title>Characterization and whole genome sequencing of a new Roseateles species, isolated from fresh water.</title>
        <authorList>
            <person name="Guliayeva D.Y."/>
            <person name="Akhremchuk A.E."/>
            <person name="Sikolenko M.A."/>
            <person name="Valentovich L.N."/>
            <person name="Sidarenka A.V."/>
        </authorList>
    </citation>
    <scope>NUCLEOTIDE SEQUENCE</scope>
    <source>
        <strain evidence="2">BIM B-1768</strain>
    </source>
</reference>
<dbReference type="Gene3D" id="3.30.540.10">
    <property type="entry name" value="Fructose-1,6-Bisphosphatase, subunit A, domain 1"/>
    <property type="match status" value="1"/>
</dbReference>
<dbReference type="Gene3D" id="3.40.190.80">
    <property type="match status" value="1"/>
</dbReference>
<organism evidence="2 3">
    <name type="scientific">Roseateles amylovorans</name>
    <dbReference type="NCBI Taxonomy" id="2978473"/>
    <lineage>
        <taxon>Bacteria</taxon>
        <taxon>Pseudomonadati</taxon>
        <taxon>Pseudomonadota</taxon>
        <taxon>Betaproteobacteria</taxon>
        <taxon>Burkholderiales</taxon>
        <taxon>Sphaerotilaceae</taxon>
        <taxon>Roseateles</taxon>
    </lineage>
</organism>
<keyword evidence="3" id="KW-1185">Reference proteome</keyword>
<dbReference type="PANTHER" id="PTHR20854">
    <property type="entry name" value="INOSITOL MONOPHOSPHATASE"/>
    <property type="match status" value="1"/>
</dbReference>
<proteinExistence type="inferred from homology"/>
<dbReference type="SUPFAM" id="SSF56655">
    <property type="entry name" value="Carbohydrate phosphatase"/>
    <property type="match status" value="1"/>
</dbReference>
<gene>
    <name evidence="2" type="ORF">N4261_03835</name>
</gene>
<name>A0ABY6B1I8_9BURK</name>
<comment type="similarity">
    <text evidence="1">Belongs to the inositol monophosphatase superfamily.</text>
</comment>
<sequence length="278" mass="29506">MFDPVPSLSSADSDLLLLDAMIGVAQNAGSRLLAAFSTDARPDSREALIAGVAANEDRVADGLQRALMALRPQARWLTNEVESAPLPDGEWWVVDAVEGNVNHVHGLRDWGVSLTLMREQRPVAAVVHQPLEALTWTAVRGGGARCNGAAIHVSAKSRLDAAIATTGQAEAQQVQTYGPIGASITHMLHHALLVRMTVPSTFPMMQLARGQNDVFWQYCPVLPGVAAGWLIVTEAGGVVSRIDGTPWATGAPDILMTAPHLHAAAVHALNGHEQVELA</sequence>
<evidence type="ECO:0000313" key="3">
    <source>
        <dbReference type="Proteomes" id="UP001064933"/>
    </source>
</evidence>
<evidence type="ECO:0000256" key="1">
    <source>
        <dbReference type="ARBA" id="ARBA00009759"/>
    </source>
</evidence>
<dbReference type="Pfam" id="PF00459">
    <property type="entry name" value="Inositol_P"/>
    <property type="match status" value="1"/>
</dbReference>
<dbReference type="Proteomes" id="UP001064933">
    <property type="component" value="Chromosome"/>
</dbReference>
<dbReference type="InterPro" id="IPR000760">
    <property type="entry name" value="Inositol_monophosphatase-like"/>
</dbReference>
<dbReference type="PANTHER" id="PTHR20854:SF4">
    <property type="entry name" value="INOSITOL-1-MONOPHOSPHATASE-RELATED"/>
    <property type="match status" value="1"/>
</dbReference>
<dbReference type="RefSeq" id="WP_261758897.1">
    <property type="nucleotide sequence ID" value="NZ_CP104562.2"/>
</dbReference>
<dbReference type="EMBL" id="CP104562">
    <property type="protein sequence ID" value="UXH79077.1"/>
    <property type="molecule type" value="Genomic_DNA"/>
</dbReference>
<dbReference type="PRINTS" id="PR00377">
    <property type="entry name" value="IMPHPHTASES"/>
</dbReference>
<protein>
    <submittedName>
        <fullName evidence="2">3'(2'),5'-bisphosphate nucleotidase CysQ</fullName>
    </submittedName>
</protein>
<evidence type="ECO:0000313" key="2">
    <source>
        <dbReference type="EMBL" id="UXH79077.1"/>
    </source>
</evidence>